<reference evidence="8" key="1">
    <citation type="submission" date="2016-11" db="EMBL/GenBank/DDBJ databases">
        <title>Complete Genome Sequence of alachlor-degrading Sphingomonas sp. strain JJ-A5.</title>
        <authorList>
            <person name="Lee H."/>
            <person name="Ka J.-O."/>
        </authorList>
    </citation>
    <scope>NUCLEOTIDE SEQUENCE [LARGE SCALE GENOMIC DNA]</scope>
    <source>
        <strain evidence="8">JJ-A5</strain>
    </source>
</reference>
<dbReference type="AlphaFoldDB" id="A0A1L3ZUV7"/>
<dbReference type="Proteomes" id="UP000182063">
    <property type="component" value="Chromosome"/>
</dbReference>
<name>A0A1L3ZUV7_9SPHN</name>
<evidence type="ECO:0000256" key="3">
    <source>
        <dbReference type="ARBA" id="ARBA00023136"/>
    </source>
</evidence>
<dbReference type="Gene3D" id="3.10.20.310">
    <property type="entry name" value="membrane protein fhac"/>
    <property type="match status" value="1"/>
</dbReference>
<evidence type="ECO:0000313" key="8">
    <source>
        <dbReference type="Proteomes" id="UP000182063"/>
    </source>
</evidence>
<keyword evidence="2" id="KW-1134">Transmembrane beta strand</keyword>
<dbReference type="InterPro" id="IPR000184">
    <property type="entry name" value="Bac_surfAg_D15"/>
</dbReference>
<dbReference type="Pfam" id="PF01103">
    <property type="entry name" value="Omp85"/>
    <property type="match status" value="1"/>
</dbReference>
<dbReference type="OrthoDB" id="9769707at2"/>
<dbReference type="EMBL" id="CP018221">
    <property type="protein sequence ID" value="API59421.1"/>
    <property type="molecule type" value="Genomic_DNA"/>
</dbReference>
<feature type="domain" description="Bacterial surface antigen (D15)" evidence="6">
    <location>
        <begin position="376"/>
        <end position="689"/>
    </location>
</feature>
<evidence type="ECO:0000256" key="5">
    <source>
        <dbReference type="SAM" id="SignalP"/>
    </source>
</evidence>
<accession>A0A1L3ZUV7</accession>
<evidence type="ECO:0000256" key="4">
    <source>
        <dbReference type="SAM" id="MobiDB-lite"/>
    </source>
</evidence>
<dbReference type="PANTHER" id="PTHR12815:SF42">
    <property type="entry name" value="BACTERIAL SURFACE ANTIGEN (D15) DOMAIN-CONTAINING PROTEIN"/>
    <property type="match status" value="1"/>
</dbReference>
<feature type="compositionally biased region" description="Low complexity" evidence="4">
    <location>
        <begin position="63"/>
        <end position="76"/>
    </location>
</feature>
<sequence>MQSSSARTGLLIVFCLLASSIISTASAQTVNAGTTAEPAPILPDDEFEERLPSLDADASTAGPAPTTAEDPPALAEPLPPVDGELSAPLTPLPVFDVTPAPAGQQQAASDQPPAVSYRLRVEGFEGTGLGDRFRDLSALEDGDGSAETAAMIEARAQADEELAMRLLHSRGYFDASVTSAMERPSGPRNEPMRAVITVTPGKQYALGDIAIRSPPVQPPGLIRDALPLKTGDPILAERVLAAEANISLILPQQGYPFVELGDRDIALDPATMTGDYTLPVEPGPRGSFGDIVTEGDLAFGADHVATIARFDEGELYDSRKVDDLRKALVATNLFSSIGVQPVQTGRKAPDGTEYVDLRVLQEAGPTRTLAADAGYGTGQGFRVGGSWTHRNLFPPEGALILGAVAGTQEQGLSATFRRSNAGRRDRTVQAGLELLHEDYKSYSAYTAALRGSISRSSTPIFQKRWTWSYGFELLASDQTTVNETTGDTKRLTYLIGALPGELGYDTSDDLLDPRNGLRARLRLSPEASLQGGVTPYVRGTFDLSGYYGVSNDLVIAARTRLGSIIGSDRADIAPSRRLYAGGGGSVRGFGYQELGPRDMDNDPLGGRSVNEFALEARYRFGNFGIVPFVDAGQVYRSSYPQFSDIRFGVGIGGRYYTNFGPVRVDVAMPIKRRPGESRYTLYIGIGQAF</sequence>
<dbReference type="GO" id="GO:0019867">
    <property type="term" value="C:outer membrane"/>
    <property type="evidence" value="ECO:0007669"/>
    <property type="project" value="InterPro"/>
</dbReference>
<dbReference type="Gene3D" id="2.40.160.50">
    <property type="entry name" value="membrane protein fhac: a member of the omp85/tpsb transporter family"/>
    <property type="match status" value="1"/>
</dbReference>
<proteinExistence type="predicted"/>
<keyword evidence="8" id="KW-1185">Reference proteome</keyword>
<dbReference type="PANTHER" id="PTHR12815">
    <property type="entry name" value="SORTING AND ASSEMBLY MACHINERY SAMM50 PROTEIN FAMILY MEMBER"/>
    <property type="match status" value="1"/>
</dbReference>
<evidence type="ECO:0000259" key="6">
    <source>
        <dbReference type="Pfam" id="PF01103"/>
    </source>
</evidence>
<organism evidence="7 8">
    <name type="scientific">Tardibacter chloracetimidivorans</name>
    <dbReference type="NCBI Taxonomy" id="1921510"/>
    <lineage>
        <taxon>Bacteria</taxon>
        <taxon>Pseudomonadati</taxon>
        <taxon>Pseudomonadota</taxon>
        <taxon>Alphaproteobacteria</taxon>
        <taxon>Sphingomonadales</taxon>
        <taxon>Sphingomonadaceae</taxon>
        <taxon>Tardibacter</taxon>
    </lineage>
</organism>
<protein>
    <recommendedName>
        <fullName evidence="6">Bacterial surface antigen (D15) domain-containing protein</fullName>
    </recommendedName>
</protein>
<feature type="signal peptide" evidence="5">
    <location>
        <begin position="1"/>
        <end position="27"/>
    </location>
</feature>
<keyword evidence="2" id="KW-0812">Transmembrane</keyword>
<keyword evidence="5" id="KW-0732">Signal</keyword>
<dbReference type="InterPro" id="IPR039910">
    <property type="entry name" value="D15-like"/>
</dbReference>
<dbReference type="STRING" id="1921510.BSL82_08925"/>
<feature type="chain" id="PRO_5012837653" description="Bacterial surface antigen (D15) domain-containing protein" evidence="5">
    <location>
        <begin position="28"/>
        <end position="689"/>
    </location>
</feature>
<gene>
    <name evidence="7" type="ORF">BSL82_08925</name>
</gene>
<evidence type="ECO:0000313" key="7">
    <source>
        <dbReference type="EMBL" id="API59421.1"/>
    </source>
</evidence>
<keyword evidence="3" id="KW-0472">Membrane</keyword>
<evidence type="ECO:0000256" key="1">
    <source>
        <dbReference type="ARBA" id="ARBA00004370"/>
    </source>
</evidence>
<evidence type="ECO:0000256" key="2">
    <source>
        <dbReference type="ARBA" id="ARBA00022452"/>
    </source>
</evidence>
<feature type="region of interest" description="Disordered" evidence="4">
    <location>
        <begin position="56"/>
        <end position="90"/>
    </location>
</feature>
<dbReference type="KEGG" id="sphj:BSL82_08925"/>
<comment type="subcellular location">
    <subcellularLocation>
        <location evidence="1">Membrane</location>
    </subcellularLocation>
</comment>